<evidence type="ECO:0000256" key="2">
    <source>
        <dbReference type="ARBA" id="ARBA00022475"/>
    </source>
</evidence>
<dbReference type="PANTHER" id="PTHR47089">
    <property type="entry name" value="ABC TRANSPORTER, PERMEASE PROTEIN"/>
    <property type="match status" value="1"/>
</dbReference>
<evidence type="ECO:0000313" key="7">
    <source>
        <dbReference type="EMBL" id="MDR4306044.1"/>
    </source>
</evidence>
<keyword evidence="8" id="KW-1185">Reference proteome</keyword>
<name>A0ABU1DD52_9HYPH</name>
<accession>A0ABU1DD52</accession>
<keyword evidence="5 6" id="KW-0472">Membrane</keyword>
<evidence type="ECO:0000256" key="5">
    <source>
        <dbReference type="ARBA" id="ARBA00023136"/>
    </source>
</evidence>
<feature type="transmembrane region" description="Helical" evidence="6">
    <location>
        <begin position="62"/>
        <end position="80"/>
    </location>
</feature>
<feature type="transmembrane region" description="Helical" evidence="6">
    <location>
        <begin position="295"/>
        <end position="311"/>
    </location>
</feature>
<comment type="subcellular location">
    <subcellularLocation>
        <location evidence="1">Cell membrane</location>
        <topology evidence="1">Multi-pass membrane protein</topology>
    </subcellularLocation>
</comment>
<dbReference type="InterPro" id="IPR001851">
    <property type="entry name" value="ABC_transp_permease"/>
</dbReference>
<dbReference type="RefSeq" id="WP_309389562.1">
    <property type="nucleotide sequence ID" value="NZ_JADBEO010000008.1"/>
</dbReference>
<organism evidence="7 8">
    <name type="scientific">Chelatococcus sambhunathii</name>
    <dbReference type="NCBI Taxonomy" id="363953"/>
    <lineage>
        <taxon>Bacteria</taxon>
        <taxon>Pseudomonadati</taxon>
        <taxon>Pseudomonadota</taxon>
        <taxon>Alphaproteobacteria</taxon>
        <taxon>Hyphomicrobiales</taxon>
        <taxon>Chelatococcaceae</taxon>
        <taxon>Chelatococcus</taxon>
    </lineage>
</organism>
<feature type="transmembrane region" description="Helical" evidence="6">
    <location>
        <begin position="114"/>
        <end position="137"/>
    </location>
</feature>
<feature type="transmembrane region" description="Helical" evidence="6">
    <location>
        <begin position="87"/>
        <end position="108"/>
    </location>
</feature>
<dbReference type="Proteomes" id="UP001181622">
    <property type="component" value="Unassembled WGS sequence"/>
</dbReference>
<dbReference type="Pfam" id="PF02653">
    <property type="entry name" value="BPD_transp_2"/>
    <property type="match status" value="1"/>
</dbReference>
<keyword evidence="4 6" id="KW-1133">Transmembrane helix</keyword>
<evidence type="ECO:0000256" key="3">
    <source>
        <dbReference type="ARBA" id="ARBA00022692"/>
    </source>
</evidence>
<proteinExistence type="predicted"/>
<evidence type="ECO:0000256" key="4">
    <source>
        <dbReference type="ARBA" id="ARBA00022989"/>
    </source>
</evidence>
<feature type="transmembrane region" description="Helical" evidence="6">
    <location>
        <begin position="323"/>
        <end position="343"/>
    </location>
</feature>
<protein>
    <submittedName>
        <fullName evidence="7">ABC transporter permease</fullName>
    </submittedName>
</protein>
<evidence type="ECO:0000313" key="8">
    <source>
        <dbReference type="Proteomes" id="UP001181622"/>
    </source>
</evidence>
<evidence type="ECO:0000256" key="1">
    <source>
        <dbReference type="ARBA" id="ARBA00004651"/>
    </source>
</evidence>
<gene>
    <name evidence="7" type="ORF">IHQ68_05340</name>
</gene>
<keyword evidence="2" id="KW-1003">Cell membrane</keyword>
<dbReference type="PANTHER" id="PTHR47089:SF1">
    <property type="entry name" value="GUANOSINE ABC TRANSPORTER PERMEASE PROTEIN NUPP"/>
    <property type="match status" value="1"/>
</dbReference>
<feature type="transmembrane region" description="Helical" evidence="6">
    <location>
        <begin position="244"/>
        <end position="262"/>
    </location>
</feature>
<reference evidence="7" key="1">
    <citation type="submission" date="2020-10" db="EMBL/GenBank/DDBJ databases">
        <authorList>
            <person name="Abbas A."/>
            <person name="Razzaq R."/>
            <person name="Waqas M."/>
            <person name="Abbas N."/>
            <person name="Nielsen T.K."/>
            <person name="Hansen L.H."/>
            <person name="Hussain S."/>
            <person name="Shahid M."/>
        </authorList>
    </citation>
    <scope>NUCLEOTIDE SEQUENCE</scope>
    <source>
        <strain evidence="7">S14</strain>
    </source>
</reference>
<keyword evidence="3 6" id="KW-0812">Transmembrane</keyword>
<evidence type="ECO:0000256" key="6">
    <source>
        <dbReference type="SAM" id="Phobius"/>
    </source>
</evidence>
<dbReference type="CDD" id="cd06580">
    <property type="entry name" value="TM_PBP1_transp_TpRbsC_like"/>
    <property type="match status" value="1"/>
</dbReference>
<comment type="caution">
    <text evidence="7">The sequence shown here is derived from an EMBL/GenBank/DDBJ whole genome shotgun (WGS) entry which is preliminary data.</text>
</comment>
<dbReference type="EMBL" id="JADBEO010000008">
    <property type="protein sequence ID" value="MDR4306044.1"/>
    <property type="molecule type" value="Genomic_DNA"/>
</dbReference>
<feature type="transmembrane region" description="Helical" evidence="6">
    <location>
        <begin position="268"/>
        <end position="288"/>
    </location>
</feature>
<feature type="transmembrane region" description="Helical" evidence="6">
    <location>
        <begin position="197"/>
        <end position="215"/>
    </location>
</feature>
<feature type="transmembrane region" description="Helical" evidence="6">
    <location>
        <begin position="146"/>
        <end position="168"/>
    </location>
</feature>
<sequence length="368" mass="38899">MFRLVPRKEPNRAMLYATPFLAVALTIVAGFLLFGALGKDPLHALFLIFLKPLTDFNSLAEMLVKATPLVLIATGLAIGFRAGVWNIGAEGQFTIGAITGGSVALAAYPDGGPLLLPLMAVAGALGGMAWAAIPAFLRTRFNASEILVSLMLVYVATLLLSFLVHGALRDPEGFNFPESRLFQEDAHVPALIPDTRAHIGFLVALFAVAAAYVYLERLILGFQVKVLGQAPRAARFAGYSEKRIVWTCFMISGALAGVAGLFEAAGPVGQLVPSLPVGYGFTAIIVAFLGRLHPVGILFAGLLMALTYIGGETAQIEMSLPSATTSVFQGMLLFFLLATDVLVNFRVARTAKPLATPSGAAPKLKPAE</sequence>